<dbReference type="Gene3D" id="3.40.50.2300">
    <property type="match status" value="1"/>
</dbReference>
<feature type="active site" description="Proton donor" evidence="6">
    <location>
        <position position="122"/>
    </location>
</feature>
<feature type="active site" description="Nucleophile" evidence="6">
    <location>
        <position position="8"/>
    </location>
</feature>
<dbReference type="Pfam" id="PF01451">
    <property type="entry name" value="LMWPc"/>
    <property type="match status" value="1"/>
</dbReference>
<feature type="active site" evidence="6">
    <location>
        <position position="14"/>
    </location>
</feature>
<sequence length="154" mass="17018">MIRVLFVCLGNICRSPMGEFICKAEAAARGVADRLYIESAGTSGEEEGNPVYPPARAELAKHGIACGGKRARQLCREDGDRFDYILCMEERHVLAARRICPSARAEIVRLLDDTACPRDIADPWWTRDFAAAYAEIAEGVSAFLDRLEREGKLG</sequence>
<comment type="caution">
    <text evidence="8">The sequence shown here is derived from an EMBL/GenBank/DDBJ whole genome shotgun (WGS) entry which is preliminary data.</text>
</comment>
<dbReference type="Proteomes" id="UP000824249">
    <property type="component" value="Unassembled WGS sequence"/>
</dbReference>
<dbReference type="GO" id="GO:0004725">
    <property type="term" value="F:protein tyrosine phosphatase activity"/>
    <property type="evidence" value="ECO:0007669"/>
    <property type="project" value="UniProtKB-EC"/>
</dbReference>
<organism evidence="8 9">
    <name type="scientific">Candidatus Borkfalkia faecigallinarum</name>
    <dbReference type="NCBI Taxonomy" id="2838509"/>
    <lineage>
        <taxon>Bacteria</taxon>
        <taxon>Bacillati</taxon>
        <taxon>Bacillota</taxon>
        <taxon>Clostridia</taxon>
        <taxon>Christensenellales</taxon>
        <taxon>Christensenellaceae</taxon>
        <taxon>Candidatus Borkfalkia</taxon>
    </lineage>
</organism>
<dbReference type="PANTHER" id="PTHR11717:SF7">
    <property type="entry name" value="LOW MOLECULAR WEIGHT PHOSPHOTYROSINE PROTEIN PHOSPHATASE"/>
    <property type="match status" value="1"/>
</dbReference>
<accession>A0A9D1VTH7</accession>
<evidence type="ECO:0000256" key="3">
    <source>
        <dbReference type="ARBA" id="ARBA00022801"/>
    </source>
</evidence>
<dbReference type="EMBL" id="DXFD01000042">
    <property type="protein sequence ID" value="HIX46548.1"/>
    <property type="molecule type" value="Genomic_DNA"/>
</dbReference>
<dbReference type="PRINTS" id="PR00719">
    <property type="entry name" value="LMWPTPASE"/>
</dbReference>
<dbReference type="SMART" id="SM00226">
    <property type="entry name" value="LMWPc"/>
    <property type="match status" value="1"/>
</dbReference>
<keyword evidence="3" id="KW-0378">Hydrolase</keyword>
<evidence type="ECO:0000256" key="6">
    <source>
        <dbReference type="PIRSR" id="PIRSR617867-1"/>
    </source>
</evidence>
<dbReference type="SUPFAM" id="SSF52788">
    <property type="entry name" value="Phosphotyrosine protein phosphatases I"/>
    <property type="match status" value="1"/>
</dbReference>
<dbReference type="InterPro" id="IPR023485">
    <property type="entry name" value="Ptyr_pPase"/>
</dbReference>
<evidence type="ECO:0000256" key="2">
    <source>
        <dbReference type="ARBA" id="ARBA00013064"/>
    </source>
</evidence>
<evidence type="ECO:0000256" key="1">
    <source>
        <dbReference type="ARBA" id="ARBA00011063"/>
    </source>
</evidence>
<evidence type="ECO:0000313" key="9">
    <source>
        <dbReference type="Proteomes" id="UP000824249"/>
    </source>
</evidence>
<name>A0A9D1VTH7_9FIRM</name>
<comment type="catalytic activity">
    <reaction evidence="5">
        <text>O-phospho-L-tyrosyl-[protein] + H2O = L-tyrosyl-[protein] + phosphate</text>
        <dbReference type="Rhea" id="RHEA:10684"/>
        <dbReference type="Rhea" id="RHEA-COMP:10136"/>
        <dbReference type="Rhea" id="RHEA-COMP:20101"/>
        <dbReference type="ChEBI" id="CHEBI:15377"/>
        <dbReference type="ChEBI" id="CHEBI:43474"/>
        <dbReference type="ChEBI" id="CHEBI:46858"/>
        <dbReference type="ChEBI" id="CHEBI:61978"/>
        <dbReference type="EC" id="3.1.3.48"/>
    </reaction>
</comment>
<comment type="similarity">
    <text evidence="1">Belongs to the low molecular weight phosphotyrosine protein phosphatase family.</text>
</comment>
<reference evidence="8" key="2">
    <citation type="submission" date="2021-04" db="EMBL/GenBank/DDBJ databases">
        <authorList>
            <person name="Gilroy R."/>
        </authorList>
    </citation>
    <scope>NUCLEOTIDE SEQUENCE</scope>
    <source>
        <strain evidence="8">26628</strain>
    </source>
</reference>
<keyword evidence="4" id="KW-0904">Protein phosphatase</keyword>
<gene>
    <name evidence="8" type="ORF">H9737_02525</name>
</gene>
<evidence type="ECO:0000259" key="7">
    <source>
        <dbReference type="SMART" id="SM00226"/>
    </source>
</evidence>
<feature type="domain" description="Phosphotyrosine protein phosphatase I" evidence="7">
    <location>
        <begin position="2"/>
        <end position="146"/>
    </location>
</feature>
<dbReference type="InterPro" id="IPR036196">
    <property type="entry name" value="Ptyr_pPase_sf"/>
</dbReference>
<protein>
    <recommendedName>
        <fullName evidence="2">protein-tyrosine-phosphatase</fullName>
        <ecNumber evidence="2">3.1.3.48</ecNumber>
    </recommendedName>
</protein>
<evidence type="ECO:0000256" key="4">
    <source>
        <dbReference type="ARBA" id="ARBA00022912"/>
    </source>
</evidence>
<dbReference type="InterPro" id="IPR050438">
    <property type="entry name" value="LMW_PTPase"/>
</dbReference>
<evidence type="ECO:0000256" key="5">
    <source>
        <dbReference type="ARBA" id="ARBA00051722"/>
    </source>
</evidence>
<dbReference type="CDD" id="cd16343">
    <property type="entry name" value="LMWPTP"/>
    <property type="match status" value="1"/>
</dbReference>
<dbReference type="EC" id="3.1.3.48" evidence="2"/>
<evidence type="ECO:0000313" key="8">
    <source>
        <dbReference type="EMBL" id="HIX46548.1"/>
    </source>
</evidence>
<dbReference type="PANTHER" id="PTHR11717">
    <property type="entry name" value="LOW MOLECULAR WEIGHT PROTEIN TYROSINE PHOSPHATASE"/>
    <property type="match status" value="1"/>
</dbReference>
<dbReference type="AlphaFoldDB" id="A0A9D1VTH7"/>
<proteinExistence type="inferred from homology"/>
<dbReference type="InterPro" id="IPR017867">
    <property type="entry name" value="Tyr_phospatase_low_mol_wt"/>
</dbReference>
<reference evidence="8" key="1">
    <citation type="journal article" date="2021" name="PeerJ">
        <title>Extensive microbial diversity within the chicken gut microbiome revealed by metagenomics and culture.</title>
        <authorList>
            <person name="Gilroy R."/>
            <person name="Ravi A."/>
            <person name="Getino M."/>
            <person name="Pursley I."/>
            <person name="Horton D.L."/>
            <person name="Alikhan N.F."/>
            <person name="Baker D."/>
            <person name="Gharbi K."/>
            <person name="Hall N."/>
            <person name="Watson M."/>
            <person name="Adriaenssens E.M."/>
            <person name="Foster-Nyarko E."/>
            <person name="Jarju S."/>
            <person name="Secka A."/>
            <person name="Antonio M."/>
            <person name="Oren A."/>
            <person name="Chaudhuri R.R."/>
            <person name="La Ragione R."/>
            <person name="Hildebrand F."/>
            <person name="Pallen M.J."/>
        </authorList>
    </citation>
    <scope>NUCLEOTIDE SEQUENCE</scope>
    <source>
        <strain evidence="8">26628</strain>
    </source>
</reference>